<reference evidence="3" key="1">
    <citation type="submission" date="2025-08" db="UniProtKB">
        <authorList>
            <consortium name="Ensembl"/>
        </authorList>
    </citation>
    <scope>IDENTIFICATION</scope>
</reference>
<keyword evidence="2" id="KW-0175">Coiled coil</keyword>
<evidence type="ECO:0000313" key="3">
    <source>
        <dbReference type="Ensembl" id="ENSNMLP00000031053.1"/>
    </source>
</evidence>
<accession>A0A8C6U7W2</accession>
<sequence length="76" mass="8488">MTGRCVNSLWTGTERGRIDERLKATLAGVLELELLRCKQLELVNAALYKKGPQEQSCVTSRRQQVSESPNQSALNI</sequence>
<dbReference type="AlphaFoldDB" id="A0A8C6U7W2"/>
<dbReference type="Ensembl" id="ENSNMLT00000034609.1">
    <property type="protein sequence ID" value="ENSNMLP00000031053.1"/>
    <property type="gene ID" value="ENSNMLG00000019526.1"/>
</dbReference>
<evidence type="ECO:0000313" key="4">
    <source>
        <dbReference type="Proteomes" id="UP000694523"/>
    </source>
</evidence>
<comment type="similarity">
    <text evidence="1">Belongs to the dapper family.</text>
</comment>
<reference evidence="3" key="2">
    <citation type="submission" date="2025-09" db="UniProtKB">
        <authorList>
            <consortium name="Ensembl"/>
        </authorList>
    </citation>
    <scope>IDENTIFICATION</scope>
</reference>
<evidence type="ECO:0000256" key="2">
    <source>
        <dbReference type="ARBA" id="ARBA00023054"/>
    </source>
</evidence>
<dbReference type="Proteomes" id="UP000694523">
    <property type="component" value="Unplaced"/>
</dbReference>
<dbReference type="PANTHER" id="PTHR15919:SF14">
    <property type="entry name" value="DAPPER HOMOLOG 2"/>
    <property type="match status" value="1"/>
</dbReference>
<dbReference type="GO" id="GO:0005737">
    <property type="term" value="C:cytoplasm"/>
    <property type="evidence" value="ECO:0007669"/>
    <property type="project" value="TreeGrafter"/>
</dbReference>
<dbReference type="Pfam" id="PF15268">
    <property type="entry name" value="Dapper"/>
    <property type="match status" value="1"/>
</dbReference>
<evidence type="ECO:0000256" key="1">
    <source>
        <dbReference type="ARBA" id="ARBA00010807"/>
    </source>
</evidence>
<keyword evidence="4" id="KW-1185">Reference proteome</keyword>
<proteinExistence type="inferred from homology"/>
<dbReference type="GO" id="GO:1900108">
    <property type="term" value="P:negative regulation of nodal signaling pathway"/>
    <property type="evidence" value="ECO:0007669"/>
    <property type="project" value="TreeGrafter"/>
</dbReference>
<dbReference type="PANTHER" id="PTHR15919">
    <property type="entry name" value="DAPPER-RELATED"/>
    <property type="match status" value="1"/>
</dbReference>
<protein>
    <submittedName>
        <fullName evidence="3">Uncharacterized protein</fullName>
    </submittedName>
</protein>
<name>A0A8C6U7W2_9GOBI</name>
<organism evidence="3 4">
    <name type="scientific">Neogobius melanostomus</name>
    <name type="common">round goby</name>
    <dbReference type="NCBI Taxonomy" id="47308"/>
    <lineage>
        <taxon>Eukaryota</taxon>
        <taxon>Metazoa</taxon>
        <taxon>Chordata</taxon>
        <taxon>Craniata</taxon>
        <taxon>Vertebrata</taxon>
        <taxon>Euteleostomi</taxon>
        <taxon>Actinopterygii</taxon>
        <taxon>Neopterygii</taxon>
        <taxon>Teleostei</taxon>
        <taxon>Neoteleostei</taxon>
        <taxon>Acanthomorphata</taxon>
        <taxon>Gobiaria</taxon>
        <taxon>Gobiiformes</taxon>
        <taxon>Gobioidei</taxon>
        <taxon>Gobiidae</taxon>
        <taxon>Benthophilinae</taxon>
        <taxon>Neogobiini</taxon>
        <taxon>Neogobius</taxon>
    </lineage>
</organism>
<dbReference type="InterPro" id="IPR024843">
    <property type="entry name" value="Dapper"/>
</dbReference>